<protein>
    <submittedName>
        <fullName evidence="2">Nuclear transport factor 2 family protein</fullName>
    </submittedName>
</protein>
<sequence length="129" mass="14192">MTDDRSELIDAELIAAERRLQAAQRAGDVAALDRLLHDRLVAVGPDGSRATKADDLRAHRDRTSVIEDLVEESLEVLVDGSTGVTFFLGTVRGTYAGEPFAARLRYTRTWVRDDHLGWRILAAHIGPVG</sequence>
<evidence type="ECO:0000259" key="1">
    <source>
        <dbReference type="Pfam" id="PF14534"/>
    </source>
</evidence>
<proteinExistence type="predicted"/>
<dbReference type="InterPro" id="IPR032710">
    <property type="entry name" value="NTF2-like_dom_sf"/>
</dbReference>
<accession>A0ABV6NSX5</accession>
<reference evidence="2 3" key="1">
    <citation type="submission" date="2024-09" db="EMBL/GenBank/DDBJ databases">
        <authorList>
            <person name="Sun Q."/>
            <person name="Mori K."/>
        </authorList>
    </citation>
    <scope>NUCLEOTIDE SEQUENCE [LARGE SCALE GENOMIC DNA]</scope>
    <source>
        <strain evidence="2 3">TBRC 2205</strain>
    </source>
</reference>
<comment type="caution">
    <text evidence="2">The sequence shown here is derived from an EMBL/GenBank/DDBJ whole genome shotgun (WGS) entry which is preliminary data.</text>
</comment>
<dbReference type="EMBL" id="JBHLUE010000004">
    <property type="protein sequence ID" value="MFC0563539.1"/>
    <property type="molecule type" value="Genomic_DNA"/>
</dbReference>
<keyword evidence="3" id="KW-1185">Reference proteome</keyword>
<evidence type="ECO:0000313" key="2">
    <source>
        <dbReference type="EMBL" id="MFC0563539.1"/>
    </source>
</evidence>
<dbReference type="SUPFAM" id="SSF54427">
    <property type="entry name" value="NTF2-like"/>
    <property type="match status" value="1"/>
</dbReference>
<evidence type="ECO:0000313" key="3">
    <source>
        <dbReference type="Proteomes" id="UP001589894"/>
    </source>
</evidence>
<feature type="domain" description="DUF4440" evidence="1">
    <location>
        <begin position="13"/>
        <end position="120"/>
    </location>
</feature>
<name>A0ABV6NSX5_9ACTN</name>
<dbReference type="RefSeq" id="WP_377336208.1">
    <property type="nucleotide sequence ID" value="NZ_JBHLUE010000004.1"/>
</dbReference>
<dbReference type="Proteomes" id="UP001589894">
    <property type="component" value="Unassembled WGS sequence"/>
</dbReference>
<gene>
    <name evidence="2" type="ORF">ACFFHU_05070</name>
</gene>
<dbReference type="Gene3D" id="3.10.450.50">
    <property type="match status" value="1"/>
</dbReference>
<dbReference type="InterPro" id="IPR027843">
    <property type="entry name" value="DUF4440"/>
</dbReference>
<dbReference type="Pfam" id="PF14534">
    <property type="entry name" value="DUF4440"/>
    <property type="match status" value="1"/>
</dbReference>
<organism evidence="2 3">
    <name type="scientific">Plantactinospora siamensis</name>
    <dbReference type="NCBI Taxonomy" id="555372"/>
    <lineage>
        <taxon>Bacteria</taxon>
        <taxon>Bacillati</taxon>
        <taxon>Actinomycetota</taxon>
        <taxon>Actinomycetes</taxon>
        <taxon>Micromonosporales</taxon>
        <taxon>Micromonosporaceae</taxon>
        <taxon>Plantactinospora</taxon>
    </lineage>
</organism>